<dbReference type="EMBL" id="BTGU01000001">
    <property type="protein sequence ID" value="GMN24746.1"/>
    <property type="molecule type" value="Genomic_DNA"/>
</dbReference>
<name>A0AA88CPL2_FICCA</name>
<evidence type="ECO:0000256" key="6">
    <source>
        <dbReference type="ARBA" id="ARBA00022824"/>
    </source>
</evidence>
<dbReference type="Proteomes" id="UP001187192">
    <property type="component" value="Unassembled WGS sequence"/>
</dbReference>
<dbReference type="Gene3D" id="3.40.30.10">
    <property type="entry name" value="Glutaredoxin"/>
    <property type="match status" value="4"/>
</dbReference>
<dbReference type="PANTHER" id="PTHR18929:SF246">
    <property type="entry name" value="PROTEIN DISULFIDE ISOMERASE-LIKE 1-4"/>
    <property type="match status" value="1"/>
</dbReference>
<keyword evidence="16" id="KW-0472">Membrane</keyword>
<keyword evidence="19" id="KW-1185">Reference proteome</keyword>
<dbReference type="CDD" id="cd02981">
    <property type="entry name" value="PDI_b_family"/>
    <property type="match status" value="1"/>
</dbReference>
<evidence type="ECO:0000256" key="5">
    <source>
        <dbReference type="ARBA" id="ARBA00022737"/>
    </source>
</evidence>
<dbReference type="Pfam" id="PF00085">
    <property type="entry name" value="Thioredoxin"/>
    <property type="match status" value="2"/>
</dbReference>
<dbReference type="GO" id="GO:0005788">
    <property type="term" value="C:endoplasmic reticulum lumen"/>
    <property type="evidence" value="ECO:0007669"/>
    <property type="project" value="UniProtKB-SubCell"/>
</dbReference>
<dbReference type="InterPro" id="IPR005792">
    <property type="entry name" value="Prot_disulphide_isomerase"/>
</dbReference>
<evidence type="ECO:0000256" key="11">
    <source>
        <dbReference type="ARBA" id="ARBA00054003"/>
    </source>
</evidence>
<proteinExistence type="inferred from homology"/>
<evidence type="ECO:0000256" key="4">
    <source>
        <dbReference type="ARBA" id="ARBA00022729"/>
    </source>
</evidence>
<keyword evidence="6" id="KW-0256">Endoplasmic reticulum</keyword>
<dbReference type="InterPro" id="IPR017937">
    <property type="entry name" value="Thioredoxin_CS"/>
</dbReference>
<evidence type="ECO:0000256" key="3">
    <source>
        <dbReference type="ARBA" id="ARBA00006347"/>
    </source>
</evidence>
<keyword evidence="9 14" id="KW-0413">Isomerase</keyword>
<feature type="domain" description="Thioredoxin" evidence="17">
    <location>
        <begin position="415"/>
        <end position="544"/>
    </location>
</feature>
<dbReference type="AlphaFoldDB" id="A0AA88CPL2"/>
<feature type="signal peptide" evidence="14">
    <location>
        <begin position="1"/>
        <end position="23"/>
    </location>
</feature>
<dbReference type="InterPro" id="IPR036249">
    <property type="entry name" value="Thioredoxin-like_sf"/>
</dbReference>
<comment type="subcellular location">
    <subcellularLocation>
        <location evidence="2">Endoplasmic reticulum lumen</location>
    </subcellularLocation>
</comment>
<evidence type="ECO:0000259" key="17">
    <source>
        <dbReference type="PROSITE" id="PS51352"/>
    </source>
</evidence>
<feature type="transmembrane region" description="Helical" evidence="16">
    <location>
        <begin position="766"/>
        <end position="786"/>
    </location>
</feature>
<comment type="caution">
    <text evidence="18">The sequence shown here is derived from an EMBL/GenBank/DDBJ whole genome shotgun (WGS) entry which is preliminary data.</text>
</comment>
<comment type="function">
    <text evidence="11">Acts as a protein-folding catalyst that interacts with nascent polypeptides to catalyze the formation, isomerization, and reduction or oxidation of disulfide bonds.</text>
</comment>
<dbReference type="GO" id="GO:0034976">
    <property type="term" value="P:response to endoplasmic reticulum stress"/>
    <property type="evidence" value="ECO:0007669"/>
    <property type="project" value="TreeGrafter"/>
</dbReference>
<dbReference type="GO" id="GO:0006457">
    <property type="term" value="P:protein folding"/>
    <property type="evidence" value="ECO:0007669"/>
    <property type="project" value="TreeGrafter"/>
</dbReference>
<evidence type="ECO:0000256" key="14">
    <source>
        <dbReference type="RuleBase" id="RU361130"/>
    </source>
</evidence>
<feature type="domain" description="Thioredoxin" evidence="17">
    <location>
        <begin position="77"/>
        <end position="202"/>
    </location>
</feature>
<dbReference type="FunFam" id="3.40.30.10:FF:000109">
    <property type="entry name" value="Protein disulfide-isomerase"/>
    <property type="match status" value="1"/>
</dbReference>
<evidence type="ECO:0000256" key="8">
    <source>
        <dbReference type="ARBA" id="ARBA00023180"/>
    </source>
</evidence>
<comment type="catalytic activity">
    <reaction evidence="1 14">
        <text>Catalyzes the rearrangement of -S-S- bonds in proteins.</text>
        <dbReference type="EC" id="5.3.4.1"/>
    </reaction>
</comment>
<feature type="chain" id="PRO_5041516311" description="Protein disulfide-isomerase" evidence="14">
    <location>
        <begin position="24"/>
        <end position="807"/>
    </location>
</feature>
<feature type="disulfide bond" description="Redox-active" evidence="12">
    <location>
        <begin position="126"/>
        <end position="129"/>
    </location>
</feature>
<feature type="region of interest" description="Disordered" evidence="15">
    <location>
        <begin position="26"/>
        <end position="95"/>
    </location>
</feature>
<keyword evidence="8" id="KW-0325">Glycoprotein</keyword>
<dbReference type="FunFam" id="3.40.30.10:FF:000023">
    <property type="entry name" value="Protein disulfide-isomerase"/>
    <property type="match status" value="1"/>
</dbReference>
<feature type="compositionally biased region" description="Acidic residues" evidence="15">
    <location>
        <begin position="63"/>
        <end position="86"/>
    </location>
</feature>
<feature type="compositionally biased region" description="Acidic residues" evidence="15">
    <location>
        <begin position="32"/>
        <end position="46"/>
    </location>
</feature>
<feature type="compositionally biased region" description="Pro residues" evidence="15">
    <location>
        <begin position="701"/>
        <end position="710"/>
    </location>
</feature>
<dbReference type="CDD" id="cd02982">
    <property type="entry name" value="PDI_b'_family"/>
    <property type="match status" value="1"/>
</dbReference>
<accession>A0AA88CPL2</accession>
<dbReference type="GO" id="GO:0003756">
    <property type="term" value="F:protein disulfide isomerase activity"/>
    <property type="evidence" value="ECO:0007669"/>
    <property type="project" value="UniProtKB-EC"/>
</dbReference>
<gene>
    <name evidence="18" type="ORF">TIFTF001_000684</name>
</gene>
<feature type="compositionally biased region" description="Polar residues" evidence="15">
    <location>
        <begin position="682"/>
        <end position="691"/>
    </location>
</feature>
<protein>
    <recommendedName>
        <fullName evidence="14">Protein disulfide-isomerase</fullName>
        <ecNumber evidence="14">5.3.4.1</ecNumber>
    </recommendedName>
</protein>
<dbReference type="SUPFAM" id="SSF52833">
    <property type="entry name" value="Thioredoxin-like"/>
    <property type="match status" value="4"/>
</dbReference>
<dbReference type="CDD" id="cd12087">
    <property type="entry name" value="TM_EGFR-like"/>
    <property type="match status" value="1"/>
</dbReference>
<feature type="disulfide bond" description="Redox-active" evidence="12">
    <location>
        <begin position="465"/>
        <end position="468"/>
    </location>
</feature>
<evidence type="ECO:0000256" key="1">
    <source>
        <dbReference type="ARBA" id="ARBA00001182"/>
    </source>
</evidence>
<evidence type="ECO:0000256" key="2">
    <source>
        <dbReference type="ARBA" id="ARBA00004319"/>
    </source>
</evidence>
<feature type="region of interest" description="Disordered" evidence="15">
    <location>
        <begin position="550"/>
        <end position="588"/>
    </location>
</feature>
<evidence type="ECO:0000256" key="10">
    <source>
        <dbReference type="ARBA" id="ARBA00023284"/>
    </source>
</evidence>
<dbReference type="InterPro" id="IPR013766">
    <property type="entry name" value="Thioredoxin_domain"/>
</dbReference>
<keyword evidence="10 12" id="KW-0676">Redox-active center</keyword>
<sequence length="807" mass="87738">MASRLAIALAFAALLLFSNSVLCKESKAKDHDDDDEDLSFLEESDDKSDAAHGGGGGHYPDPDNFDDEGDDDFGNFSDFDESDADQEAYKEPEVDDKDVLVLKERNFTDVIENNQFVMVEFYAPWCGHCQALAPEYAAAATELKGEKVVLAKVDATEENELAHEYDVQGYPTIYFFVDGVHKPYSGQRTKDAIVTWIKKKIGPGINNITTTEDAERILTSESKVVLAYLNSLVGSESDELASASRLEDDVNYYQTVNPDVAKLFHIDAEAKRPALVLLKKEPEKLSHFDGKFDKSSISEFVFANKLPLVTIFTRENAPAVFESTIKKQVLLFATSNDTEKVVPIFHEAAKSFKGKLIFVYVESDNEDVGKPVSEYFGVSGDAPKVLAYTGNDDGKKFFLEGEVTVDNIKAFGEDFLEDKLKPFFKSDPIPETNDGDVKIVVGNNFDEIVLDESKDVLLEIYAPWCGHCQSLEPTYNKLAKHLRAIESIVIAKMDGTTNEHPRAKSDGFPTLLFFPAGNKSFDPITVDTDRTVVAFYKFLKKHASIPFKLQKPTTPAKPESPDAKETPASTESTSSDLKDEFFSDSDSTPVSRSILHQELGIQIRIASLELDSGSRWIGFASCCVCESFHDFGQVSAMAKRFGEFFMTLLLLSLCVGFALSAAGSPESAPSQAPAHAADLPTPVSNAPTTGAPNPVSDSPTSSPPSPPPENQAPGSSPASSPPSPASEKSPVPTPSPDAKDVNSSDINVNGEEQEESSGGMSGGKKAGIAVGVIAAACLVGLGGFVYKKRQNNIRRSEYGYAARREIL</sequence>
<keyword evidence="5" id="KW-0677">Repeat</keyword>
<keyword evidence="4 14" id="KW-0732">Signal</keyword>
<dbReference type="InterPro" id="IPR005788">
    <property type="entry name" value="PDI_thioredoxin-like_dom"/>
</dbReference>
<dbReference type="PROSITE" id="PS51352">
    <property type="entry name" value="THIOREDOXIN_2"/>
    <property type="match status" value="2"/>
</dbReference>
<evidence type="ECO:0000256" key="13">
    <source>
        <dbReference type="RuleBase" id="RU004208"/>
    </source>
</evidence>
<evidence type="ECO:0000313" key="18">
    <source>
        <dbReference type="EMBL" id="GMN24746.1"/>
    </source>
</evidence>
<dbReference type="NCBIfam" id="TIGR01126">
    <property type="entry name" value="pdi_dom"/>
    <property type="match status" value="1"/>
</dbReference>
<reference evidence="18" key="1">
    <citation type="submission" date="2023-07" db="EMBL/GenBank/DDBJ databases">
        <title>draft genome sequence of fig (Ficus carica).</title>
        <authorList>
            <person name="Takahashi T."/>
            <person name="Nishimura K."/>
        </authorList>
    </citation>
    <scope>NUCLEOTIDE SEQUENCE</scope>
</reference>
<keyword evidence="16" id="KW-0812">Transmembrane</keyword>
<dbReference type="PROSITE" id="PS00194">
    <property type="entry name" value="THIOREDOXIN_1"/>
    <property type="match status" value="2"/>
</dbReference>
<dbReference type="FunFam" id="3.40.30.10:FF:000042">
    <property type="entry name" value="protein disulfide-isomerase A2"/>
    <property type="match status" value="1"/>
</dbReference>
<comment type="similarity">
    <text evidence="3 13">Belongs to the protein disulfide isomerase family.</text>
</comment>
<dbReference type="NCBIfam" id="TIGR01130">
    <property type="entry name" value="ER_PDI_fam"/>
    <property type="match status" value="1"/>
</dbReference>
<dbReference type="EC" id="5.3.4.1" evidence="14"/>
<dbReference type="Pfam" id="PF13848">
    <property type="entry name" value="Thioredoxin_6"/>
    <property type="match status" value="1"/>
</dbReference>
<dbReference type="CDD" id="cd02961">
    <property type="entry name" value="PDI_a_family"/>
    <property type="match status" value="1"/>
</dbReference>
<evidence type="ECO:0000313" key="19">
    <source>
        <dbReference type="Proteomes" id="UP001187192"/>
    </source>
</evidence>
<evidence type="ECO:0000256" key="12">
    <source>
        <dbReference type="PIRSR" id="PIRSR605792-51"/>
    </source>
</evidence>
<organism evidence="18 19">
    <name type="scientific">Ficus carica</name>
    <name type="common">Common fig</name>
    <dbReference type="NCBI Taxonomy" id="3494"/>
    <lineage>
        <taxon>Eukaryota</taxon>
        <taxon>Viridiplantae</taxon>
        <taxon>Streptophyta</taxon>
        <taxon>Embryophyta</taxon>
        <taxon>Tracheophyta</taxon>
        <taxon>Spermatophyta</taxon>
        <taxon>Magnoliopsida</taxon>
        <taxon>eudicotyledons</taxon>
        <taxon>Gunneridae</taxon>
        <taxon>Pentapetalae</taxon>
        <taxon>rosids</taxon>
        <taxon>fabids</taxon>
        <taxon>Rosales</taxon>
        <taxon>Moraceae</taxon>
        <taxon>Ficeae</taxon>
        <taxon>Ficus</taxon>
    </lineage>
</organism>
<dbReference type="FunFam" id="3.40.30.10:FF:000134">
    <property type="entry name" value="Protein disulfide-isomerase"/>
    <property type="match status" value="1"/>
</dbReference>
<feature type="region of interest" description="Disordered" evidence="15">
    <location>
        <begin position="662"/>
        <end position="763"/>
    </location>
</feature>
<evidence type="ECO:0000256" key="9">
    <source>
        <dbReference type="ARBA" id="ARBA00023235"/>
    </source>
</evidence>
<dbReference type="CDD" id="cd02995">
    <property type="entry name" value="PDI_a_PDI_a'_C"/>
    <property type="match status" value="1"/>
</dbReference>
<keyword evidence="16" id="KW-1133">Transmembrane helix</keyword>
<evidence type="ECO:0000256" key="16">
    <source>
        <dbReference type="SAM" id="Phobius"/>
    </source>
</evidence>
<keyword evidence="7 12" id="KW-1015">Disulfide bond</keyword>
<evidence type="ECO:0000256" key="15">
    <source>
        <dbReference type="SAM" id="MobiDB-lite"/>
    </source>
</evidence>
<dbReference type="PANTHER" id="PTHR18929">
    <property type="entry name" value="PROTEIN DISULFIDE ISOMERASE"/>
    <property type="match status" value="1"/>
</dbReference>
<evidence type="ECO:0000256" key="7">
    <source>
        <dbReference type="ARBA" id="ARBA00023157"/>
    </source>
</evidence>
<dbReference type="PRINTS" id="PR00421">
    <property type="entry name" value="THIOREDOXIN"/>
</dbReference>